<accession>A0A3B0PW05</accession>
<dbReference type="EMBL" id="LS991953">
    <property type="protein sequence ID" value="SYV93373.1"/>
    <property type="molecule type" value="Genomic_DNA"/>
</dbReference>
<organism evidence="1 2">
    <name type="scientific">Mycoplasmopsis synoviae</name>
    <name type="common">Mycoplasma synoviae</name>
    <dbReference type="NCBI Taxonomy" id="2109"/>
    <lineage>
        <taxon>Bacteria</taxon>
        <taxon>Bacillati</taxon>
        <taxon>Mycoplasmatota</taxon>
        <taxon>Mycoplasmoidales</taxon>
        <taxon>Metamycoplasmataceae</taxon>
        <taxon>Mycoplasmopsis</taxon>
    </lineage>
</organism>
<proteinExistence type="predicted"/>
<dbReference type="Proteomes" id="UP000259328">
    <property type="component" value="Chromosome"/>
</dbReference>
<protein>
    <submittedName>
        <fullName evidence="1">Uncharacterized protein</fullName>
    </submittedName>
</protein>
<reference evidence="2" key="1">
    <citation type="submission" date="2018-06" db="EMBL/GenBank/DDBJ databases">
        <authorList>
            <consortium name="Pathogen Informatics"/>
        </authorList>
    </citation>
    <scope>NUCLEOTIDE SEQUENCE [LARGE SCALE GENOMIC DNA]</scope>
    <source>
        <strain evidence="2">NCTC10124</strain>
    </source>
</reference>
<evidence type="ECO:0000313" key="1">
    <source>
        <dbReference type="EMBL" id="SYV93373.1"/>
    </source>
</evidence>
<dbReference type="AlphaFoldDB" id="A0A3B0PW05"/>
<name>A0A3B0PW05_MYCSY</name>
<gene>
    <name evidence="1" type="ORF">NCTC10124_01113</name>
</gene>
<evidence type="ECO:0000313" key="2">
    <source>
        <dbReference type="Proteomes" id="UP000259328"/>
    </source>
</evidence>
<sequence>MFPYYSQDAVLAYNIKKVNIPEKYKLEDGSANFDLIYSDMNLTGDKNSMVNLLKILNFIGYKEIIW</sequence>
<feature type="non-terminal residue" evidence="1">
    <location>
        <position position="66"/>
    </location>
</feature>